<dbReference type="SFLD" id="SFLDG01067">
    <property type="entry name" value="SPASM/twitch_domain_containing"/>
    <property type="match status" value="1"/>
</dbReference>
<evidence type="ECO:0000313" key="9">
    <source>
        <dbReference type="Proteomes" id="UP001215231"/>
    </source>
</evidence>
<dbReference type="InterPro" id="IPR058240">
    <property type="entry name" value="rSAM_sf"/>
</dbReference>
<organism evidence="8 9">
    <name type="scientific">Thalassomonas haliotis</name>
    <dbReference type="NCBI Taxonomy" id="485448"/>
    <lineage>
        <taxon>Bacteria</taxon>
        <taxon>Pseudomonadati</taxon>
        <taxon>Pseudomonadota</taxon>
        <taxon>Gammaproteobacteria</taxon>
        <taxon>Alteromonadales</taxon>
        <taxon>Colwelliaceae</taxon>
        <taxon>Thalassomonas</taxon>
    </lineage>
</organism>
<dbReference type="Gene3D" id="3.20.20.70">
    <property type="entry name" value="Aldolase class I"/>
    <property type="match status" value="1"/>
</dbReference>
<keyword evidence="2" id="KW-0004">4Fe-4S</keyword>
<dbReference type="SFLD" id="SFLDS00029">
    <property type="entry name" value="Radical_SAM"/>
    <property type="match status" value="1"/>
</dbReference>
<keyword evidence="5" id="KW-0408">Iron</keyword>
<feature type="domain" description="Radical SAM core" evidence="7">
    <location>
        <begin position="102"/>
        <end position="328"/>
    </location>
</feature>
<name>A0ABY7VM52_9GAMM</name>
<dbReference type="NCBIfam" id="TIGR04085">
    <property type="entry name" value="rSAM_more_4Fe4S"/>
    <property type="match status" value="1"/>
</dbReference>
<evidence type="ECO:0000256" key="3">
    <source>
        <dbReference type="ARBA" id="ARBA00022691"/>
    </source>
</evidence>
<keyword evidence="4" id="KW-0479">Metal-binding</keyword>
<accession>A0ABY7VM52</accession>
<proteinExistence type="predicted"/>
<sequence length="458" mass="51456">MKNQTQTSTLNACYKPSFYNIVTAHPDEGKVILYNSLTGTRINVSNSVIDKPLSNWLQSGAAPMPVLTESLLSQLKKLGFIIDKERKEQDYIKKWQGGAKHNDKARSVTVVLTRKCNLGCHYCFQDKEQDDAKVNWRKVLDYIRSQAIPGGSLTVTWFGGEPTLKMKMIHEFSAEIIRYCQENDVHYVGGITTNGVRLGSEKVNQLIQDKVTEYQISIDGPDFIQEQRRPALNGTSTYDKILENIRLLISHKANIIIKVIIDTKNWHYVEQMFADLDAKKLLPYVKFAIQETESKFSSANYGCRFASLAEFAQVKLYLLSKLAAYGYPLSEPGKKATFCEATSPFATTIDMDGNLFRCSTEQENLVAQLDENNKQVWLNKEYEELFFTTELGTHDGCNSCKVLPICGGGCTIAAKNMANRQTCSFYKPGIDGYLRLLAGKTIDKPDIVPVVIEQVALG</sequence>
<dbReference type="InterPro" id="IPR013785">
    <property type="entry name" value="Aldolase_TIM"/>
</dbReference>
<evidence type="ECO:0000256" key="6">
    <source>
        <dbReference type="ARBA" id="ARBA00023014"/>
    </source>
</evidence>
<evidence type="ECO:0000313" key="8">
    <source>
        <dbReference type="EMBL" id="WDE14338.1"/>
    </source>
</evidence>
<evidence type="ECO:0000256" key="1">
    <source>
        <dbReference type="ARBA" id="ARBA00001966"/>
    </source>
</evidence>
<keyword evidence="3" id="KW-0949">S-adenosyl-L-methionine</keyword>
<dbReference type="PANTHER" id="PTHR43787">
    <property type="entry name" value="FEMO COFACTOR BIOSYNTHESIS PROTEIN NIFB-RELATED"/>
    <property type="match status" value="1"/>
</dbReference>
<evidence type="ECO:0000256" key="4">
    <source>
        <dbReference type="ARBA" id="ARBA00022723"/>
    </source>
</evidence>
<dbReference type="RefSeq" id="WP_274054892.1">
    <property type="nucleotide sequence ID" value="NZ_CP059693.1"/>
</dbReference>
<dbReference type="CDD" id="cd01335">
    <property type="entry name" value="Radical_SAM"/>
    <property type="match status" value="1"/>
</dbReference>
<keyword evidence="6" id="KW-0411">Iron-sulfur</keyword>
<protein>
    <submittedName>
        <fullName evidence="8">Radical SAM protein</fullName>
    </submittedName>
</protein>
<evidence type="ECO:0000256" key="5">
    <source>
        <dbReference type="ARBA" id="ARBA00023004"/>
    </source>
</evidence>
<dbReference type="PROSITE" id="PS51918">
    <property type="entry name" value="RADICAL_SAM"/>
    <property type="match status" value="1"/>
</dbReference>
<dbReference type="EMBL" id="CP059693">
    <property type="protein sequence ID" value="WDE14338.1"/>
    <property type="molecule type" value="Genomic_DNA"/>
</dbReference>
<dbReference type="Proteomes" id="UP001215231">
    <property type="component" value="Chromosome"/>
</dbReference>
<dbReference type="InterPro" id="IPR007197">
    <property type="entry name" value="rSAM"/>
</dbReference>
<dbReference type="Pfam" id="PF04055">
    <property type="entry name" value="Radical_SAM"/>
    <property type="match status" value="1"/>
</dbReference>
<gene>
    <name evidence="8" type="ORF">H3N35_13480</name>
</gene>
<dbReference type="PANTHER" id="PTHR43787:SF3">
    <property type="entry name" value="ARYLSULFATASE REGULATORY PROTEIN"/>
    <property type="match status" value="1"/>
</dbReference>
<evidence type="ECO:0000259" key="7">
    <source>
        <dbReference type="PROSITE" id="PS51918"/>
    </source>
</evidence>
<evidence type="ECO:0000256" key="2">
    <source>
        <dbReference type="ARBA" id="ARBA00022485"/>
    </source>
</evidence>
<comment type="cofactor">
    <cofactor evidence="1">
        <name>[4Fe-4S] cluster</name>
        <dbReference type="ChEBI" id="CHEBI:49883"/>
    </cofactor>
</comment>
<keyword evidence="9" id="KW-1185">Reference proteome</keyword>
<reference evidence="8 9" key="1">
    <citation type="journal article" date="2022" name="Mar. Drugs">
        <title>Bioassay-Guided Fractionation Leads to the Detection of Cholic Acid Generated by the Rare Thalassomonas sp.</title>
        <authorList>
            <person name="Pheiffer F."/>
            <person name="Schneider Y.K."/>
            <person name="Hansen E.H."/>
            <person name="Andersen J.H."/>
            <person name="Isaksson J."/>
            <person name="Busche T."/>
            <person name="R C."/>
            <person name="Kalinowski J."/>
            <person name="Zyl L.V."/>
            <person name="Trindade M."/>
        </authorList>
    </citation>
    <scope>NUCLEOTIDE SEQUENCE [LARGE SCALE GENOMIC DNA]</scope>
    <source>
        <strain evidence="8 9">A5K-61T</strain>
    </source>
</reference>
<dbReference type="InterPro" id="IPR023885">
    <property type="entry name" value="4Fe4S-binding_SPASM_dom"/>
</dbReference>
<dbReference type="SUPFAM" id="SSF102114">
    <property type="entry name" value="Radical SAM enzymes"/>
    <property type="match status" value="1"/>
</dbReference>